<name>A0A841L5W3_9SPHN</name>
<sequence length="82" mass="8894">MSRWLPTIRRGGITFCTDAGEAEGRYIEIEWRGRILQLAIASPPPVSVPANQPCPQCEGEGGYYDGLGYLTCSQCDGVGTTR</sequence>
<protein>
    <submittedName>
        <fullName evidence="1">DnaJ-class molecular chaperone</fullName>
    </submittedName>
</protein>
<comment type="caution">
    <text evidence="1">The sequence shown here is derived from an EMBL/GenBank/DDBJ whole genome shotgun (WGS) entry which is preliminary data.</text>
</comment>
<dbReference type="AlphaFoldDB" id="A0A841L5W3"/>
<keyword evidence="2" id="KW-1185">Reference proteome</keyword>
<reference evidence="1 2" key="1">
    <citation type="submission" date="2020-08" db="EMBL/GenBank/DDBJ databases">
        <title>Genomic Encyclopedia of Type Strains, Phase IV (KMG-IV): sequencing the most valuable type-strain genomes for metagenomic binning, comparative biology and taxonomic classification.</title>
        <authorList>
            <person name="Goeker M."/>
        </authorList>
    </citation>
    <scope>NUCLEOTIDE SEQUENCE [LARGE SCALE GENOMIC DNA]</scope>
    <source>
        <strain evidence="1 2">DSM 102189</strain>
    </source>
</reference>
<dbReference type="RefSeq" id="WP_184200444.1">
    <property type="nucleotide sequence ID" value="NZ_BMOX01000045.1"/>
</dbReference>
<dbReference type="EMBL" id="JACIIV010000018">
    <property type="protein sequence ID" value="MBB6228319.1"/>
    <property type="molecule type" value="Genomic_DNA"/>
</dbReference>
<dbReference type="InterPro" id="IPR036410">
    <property type="entry name" value="HSP_DnaJ_Cys-rich_dom_sf"/>
</dbReference>
<gene>
    <name evidence="1" type="ORF">FHS79_002504</name>
</gene>
<dbReference type="Proteomes" id="UP000538147">
    <property type="component" value="Unassembled WGS sequence"/>
</dbReference>
<accession>A0A841L5W3</accession>
<organism evidence="1 2">
    <name type="scientific">Polymorphobacter multimanifer</name>
    <dbReference type="NCBI Taxonomy" id="1070431"/>
    <lineage>
        <taxon>Bacteria</taxon>
        <taxon>Pseudomonadati</taxon>
        <taxon>Pseudomonadota</taxon>
        <taxon>Alphaproteobacteria</taxon>
        <taxon>Sphingomonadales</taxon>
        <taxon>Sphingosinicellaceae</taxon>
        <taxon>Polymorphobacter</taxon>
    </lineage>
</organism>
<dbReference type="SUPFAM" id="SSF57938">
    <property type="entry name" value="DnaJ/Hsp40 cysteine-rich domain"/>
    <property type="match status" value="1"/>
</dbReference>
<evidence type="ECO:0000313" key="2">
    <source>
        <dbReference type="Proteomes" id="UP000538147"/>
    </source>
</evidence>
<proteinExistence type="predicted"/>
<evidence type="ECO:0000313" key="1">
    <source>
        <dbReference type="EMBL" id="MBB6228319.1"/>
    </source>
</evidence>